<keyword evidence="4" id="KW-1185">Reference proteome</keyword>
<sequence length="132" mass="14795">MNPHPAEPSVPATDRTHNHRIGARGETIAREHLERRGCTILAQNWRHRDGELDLIVRDGETVVAVEVKTRTGLGYGHPLEAITPRKAHRIRRLLGAWARAHTARGTRLRVDAIGIVLRDGERPRLDHLQGVA</sequence>
<dbReference type="Pfam" id="PF02021">
    <property type="entry name" value="UPF0102"/>
    <property type="match status" value="1"/>
</dbReference>
<dbReference type="Proteomes" id="UP000668403">
    <property type="component" value="Unassembled WGS sequence"/>
</dbReference>
<dbReference type="NCBIfam" id="NF009154">
    <property type="entry name" value="PRK12497.3-3"/>
    <property type="match status" value="1"/>
</dbReference>
<evidence type="ECO:0000313" key="3">
    <source>
        <dbReference type="EMBL" id="MBO2989647.1"/>
    </source>
</evidence>
<reference evidence="3" key="1">
    <citation type="submission" date="2021-03" db="EMBL/GenBank/DDBJ databases">
        <title>Leucobacter chromiisoli sp. nov., isolated from chromium-containing soil of chemical plant.</title>
        <authorList>
            <person name="Xu Z."/>
        </authorList>
    </citation>
    <scope>NUCLEOTIDE SEQUENCE</scope>
    <source>
        <strain evidence="3">K 70/01</strain>
    </source>
</reference>
<dbReference type="CDD" id="cd20736">
    <property type="entry name" value="PoNe_Nuclease"/>
    <property type="match status" value="1"/>
</dbReference>
<gene>
    <name evidence="3" type="ORF">J4H85_06515</name>
</gene>
<dbReference type="SUPFAM" id="SSF52980">
    <property type="entry name" value="Restriction endonuclease-like"/>
    <property type="match status" value="1"/>
</dbReference>
<evidence type="ECO:0000313" key="4">
    <source>
        <dbReference type="Proteomes" id="UP000668403"/>
    </source>
</evidence>
<comment type="caution">
    <text evidence="3">The sequence shown here is derived from an EMBL/GenBank/DDBJ whole genome shotgun (WGS) entry which is preliminary data.</text>
</comment>
<dbReference type="GO" id="GO:0003676">
    <property type="term" value="F:nucleic acid binding"/>
    <property type="evidence" value="ECO:0007669"/>
    <property type="project" value="InterPro"/>
</dbReference>
<name>A0A939QD83_9MICO</name>
<dbReference type="InterPro" id="IPR011856">
    <property type="entry name" value="tRNA_endonuc-like_dom_sf"/>
</dbReference>
<dbReference type="AlphaFoldDB" id="A0A939QD83"/>
<dbReference type="EMBL" id="JAGFBF010000004">
    <property type="protein sequence ID" value="MBO2989647.1"/>
    <property type="molecule type" value="Genomic_DNA"/>
</dbReference>
<dbReference type="InterPro" id="IPR003509">
    <property type="entry name" value="UPF0102_YraN-like"/>
</dbReference>
<organism evidence="3 4">
    <name type="scientific">Leucobacter tardus</name>
    <dbReference type="NCBI Taxonomy" id="501483"/>
    <lineage>
        <taxon>Bacteria</taxon>
        <taxon>Bacillati</taxon>
        <taxon>Actinomycetota</taxon>
        <taxon>Actinomycetes</taxon>
        <taxon>Micrococcales</taxon>
        <taxon>Microbacteriaceae</taxon>
        <taxon>Leucobacter</taxon>
    </lineage>
</organism>
<dbReference type="RefSeq" id="WP_208238020.1">
    <property type="nucleotide sequence ID" value="NZ_BAAAQU010000001.1"/>
</dbReference>
<dbReference type="InterPro" id="IPR011335">
    <property type="entry name" value="Restrct_endonuc-II-like"/>
</dbReference>
<evidence type="ECO:0000256" key="1">
    <source>
        <dbReference type="ARBA" id="ARBA00006738"/>
    </source>
</evidence>
<protein>
    <recommendedName>
        <fullName evidence="2">UPF0102 protein J4H85_06515</fullName>
    </recommendedName>
</protein>
<comment type="similarity">
    <text evidence="1 2">Belongs to the UPF0102 family.</text>
</comment>
<dbReference type="HAMAP" id="MF_00048">
    <property type="entry name" value="UPF0102"/>
    <property type="match status" value="1"/>
</dbReference>
<proteinExistence type="inferred from homology"/>
<evidence type="ECO:0000256" key="2">
    <source>
        <dbReference type="HAMAP-Rule" id="MF_00048"/>
    </source>
</evidence>
<dbReference type="NCBIfam" id="NF009150">
    <property type="entry name" value="PRK12497.1-3"/>
    <property type="match status" value="1"/>
</dbReference>
<dbReference type="PANTHER" id="PTHR34039:SF1">
    <property type="entry name" value="UPF0102 PROTEIN YRAN"/>
    <property type="match status" value="1"/>
</dbReference>
<dbReference type="Gene3D" id="3.40.1350.10">
    <property type="match status" value="1"/>
</dbReference>
<accession>A0A939QD83</accession>
<dbReference type="PANTHER" id="PTHR34039">
    <property type="entry name" value="UPF0102 PROTEIN YRAN"/>
    <property type="match status" value="1"/>
</dbReference>